<dbReference type="AlphaFoldDB" id="A0AB38Y0D2"/>
<proteinExistence type="predicted"/>
<dbReference type="Proteomes" id="UP001237475">
    <property type="component" value="Chromosome"/>
</dbReference>
<protein>
    <submittedName>
        <fullName evidence="1">Uncharacterized protein</fullName>
    </submittedName>
</protein>
<gene>
    <name evidence="1" type="ORF">OPT59_06735</name>
</gene>
<accession>A0AB38Y0D2</accession>
<reference evidence="1" key="1">
    <citation type="submission" date="2023-04" db="EMBL/GenBank/DDBJ databases">
        <title>Complete genomes of S. dygalactiae subsp equisimilis isolates causing bacteremia in cancer patients.</title>
        <authorList>
            <person name="Anand S."/>
            <person name="Arias J."/>
            <person name="Delafuente J."/>
            <person name="Elgamal H."/>
            <person name="Prevost T."/>
            <person name="Liu X."/>
            <person name="Kalia A."/>
        </authorList>
    </citation>
    <scope>NUCLEOTIDE SEQUENCE</scope>
    <source>
        <strain evidence="1">UT_120444</strain>
    </source>
</reference>
<evidence type="ECO:0000313" key="1">
    <source>
        <dbReference type="EMBL" id="WHM78351.1"/>
    </source>
</evidence>
<organism evidence="1 2">
    <name type="scientific">Streptococcus dysgalactiae subsp. equisimilis</name>
    <name type="common">Streptococcus equisimilis</name>
    <dbReference type="NCBI Taxonomy" id="119602"/>
    <lineage>
        <taxon>Bacteria</taxon>
        <taxon>Bacillati</taxon>
        <taxon>Bacillota</taxon>
        <taxon>Bacilli</taxon>
        <taxon>Lactobacillales</taxon>
        <taxon>Streptococcaceae</taxon>
        <taxon>Streptococcus</taxon>
    </lineage>
</organism>
<name>A0AB38Y0D2_STREQ</name>
<evidence type="ECO:0000313" key="2">
    <source>
        <dbReference type="Proteomes" id="UP001237475"/>
    </source>
</evidence>
<dbReference type="RefSeq" id="WP_014612386.1">
    <property type="nucleotide sequence ID" value="NZ_AP023393.1"/>
</dbReference>
<sequence>MVGWTYNEKHLAASYASVLRPNESIILEVESEVMRQTIRNLIGEKKLNKLYFFIVDSTNRRHFTEIFVEDIMEDV</sequence>
<dbReference type="EMBL" id="CP125360">
    <property type="protein sequence ID" value="WHM78351.1"/>
    <property type="molecule type" value="Genomic_DNA"/>
</dbReference>